<proteinExistence type="predicted"/>
<dbReference type="InterPro" id="IPR005572">
    <property type="entry name" value="Anti-sigma_E_RseA_N"/>
</dbReference>
<dbReference type="CDD" id="cd16328">
    <property type="entry name" value="RseA_N"/>
    <property type="match status" value="1"/>
</dbReference>
<dbReference type="EMBL" id="JAUHMF010000001">
    <property type="protein sequence ID" value="MDT8897936.1"/>
    <property type="molecule type" value="Genomic_DNA"/>
</dbReference>
<accession>A0ABU3NQ28</accession>
<protein>
    <submittedName>
        <fullName evidence="3">Zf-HC2 domain-containing protein</fullName>
    </submittedName>
</protein>
<keyword evidence="4" id="KW-1185">Reference proteome</keyword>
<keyword evidence="1" id="KW-1133">Transmembrane helix</keyword>
<feature type="transmembrane region" description="Helical" evidence="1">
    <location>
        <begin position="255"/>
        <end position="273"/>
    </location>
</feature>
<dbReference type="InterPro" id="IPR041916">
    <property type="entry name" value="Anti_sigma_zinc_sf"/>
</dbReference>
<gene>
    <name evidence="3" type="ORF">QYE77_06615</name>
</gene>
<reference evidence="3 4" key="1">
    <citation type="submission" date="2023-07" db="EMBL/GenBank/DDBJ databases">
        <title>Novel species of Thermanaerothrix with wide hydrolytic capabilities.</title>
        <authorList>
            <person name="Zayulina K.S."/>
            <person name="Podosokorskaya O.A."/>
            <person name="Elcheninov A.G."/>
        </authorList>
    </citation>
    <scope>NUCLEOTIDE SEQUENCE [LARGE SCALE GENOMIC DNA]</scope>
    <source>
        <strain evidence="3 4">4228-RoL</strain>
    </source>
</reference>
<feature type="transmembrane region" description="Helical" evidence="1">
    <location>
        <begin position="82"/>
        <end position="102"/>
    </location>
</feature>
<keyword evidence="1" id="KW-0812">Transmembrane</keyword>
<dbReference type="InterPro" id="IPR027383">
    <property type="entry name" value="Znf_put"/>
</dbReference>
<dbReference type="RefSeq" id="WP_315624586.1">
    <property type="nucleotide sequence ID" value="NZ_JAUHMF010000001.1"/>
</dbReference>
<evidence type="ECO:0000259" key="2">
    <source>
        <dbReference type="Pfam" id="PF13490"/>
    </source>
</evidence>
<dbReference type="SUPFAM" id="SSF89069">
    <property type="entry name" value="N-terminal, cytoplasmic domain of anti-sigmaE factor RseA"/>
    <property type="match status" value="1"/>
</dbReference>
<evidence type="ECO:0000313" key="3">
    <source>
        <dbReference type="EMBL" id="MDT8897936.1"/>
    </source>
</evidence>
<dbReference type="Pfam" id="PF13490">
    <property type="entry name" value="zf-HC2"/>
    <property type="match status" value="1"/>
</dbReference>
<keyword evidence="1" id="KW-0472">Membrane</keyword>
<comment type="caution">
    <text evidence="3">The sequence shown here is derived from an EMBL/GenBank/DDBJ whole genome shotgun (WGS) entry which is preliminary data.</text>
</comment>
<evidence type="ECO:0000256" key="1">
    <source>
        <dbReference type="SAM" id="Phobius"/>
    </source>
</evidence>
<organism evidence="3 4">
    <name type="scientific">Thermanaerothrix solaris</name>
    <dbReference type="NCBI Taxonomy" id="3058434"/>
    <lineage>
        <taxon>Bacteria</taxon>
        <taxon>Bacillati</taxon>
        <taxon>Chloroflexota</taxon>
        <taxon>Anaerolineae</taxon>
        <taxon>Anaerolineales</taxon>
        <taxon>Anaerolineaceae</taxon>
        <taxon>Thermanaerothrix</taxon>
    </lineage>
</organism>
<dbReference type="InterPro" id="IPR036147">
    <property type="entry name" value="Anti-sigma_E_RseA_N_sf"/>
</dbReference>
<dbReference type="Gene3D" id="1.10.10.1320">
    <property type="entry name" value="Anti-sigma factor, zinc-finger domain"/>
    <property type="match status" value="1"/>
</dbReference>
<feature type="domain" description="Putative zinc-finger" evidence="2">
    <location>
        <begin position="11"/>
        <end position="31"/>
    </location>
</feature>
<dbReference type="Proteomes" id="UP001254165">
    <property type="component" value="Unassembled WGS sequence"/>
</dbReference>
<name>A0ABU3NQ28_9CHLR</name>
<sequence>MKTRLSLKEWERLSAYLDGQLGERERRQVEEWLRTRPEVREAWHSLRQTRHVLRHAPRRRVPRNFTLTLAMAGAPAPKPRPFFIWQLAPALAVFLVIVAVLIEFLPIGSAGPTAHPLLSAAQPEAMSAAQPTATAVVVYWGGPPSPAIGMGGGGGEGFGGMGGGAGDTSTPFKGYAPETTPPAPPSQLTPTPAPLLATPQPTPEVRALTVPSPQALNPVLGLPAPEERGKIYFVTPTPTPERESPFVFPTSFKRLLQGGLIGLAFILGMVVLIRRLRSQ</sequence>
<evidence type="ECO:0000313" key="4">
    <source>
        <dbReference type="Proteomes" id="UP001254165"/>
    </source>
</evidence>